<dbReference type="CDD" id="cd01099">
    <property type="entry name" value="PAN_AP_HGF"/>
    <property type="match status" value="1"/>
</dbReference>
<dbReference type="Gene3D" id="3.50.4.10">
    <property type="entry name" value="Hepatocyte Growth Factor"/>
    <property type="match status" value="1"/>
</dbReference>
<gene>
    <name evidence="1" type="ORF">PACLA_8A058811</name>
</gene>
<dbReference type="Pfam" id="PF00024">
    <property type="entry name" value="PAN_1"/>
    <property type="match status" value="1"/>
</dbReference>
<dbReference type="EMBL" id="CACRXK020006755">
    <property type="protein sequence ID" value="CAB4010339.1"/>
    <property type="molecule type" value="Genomic_DNA"/>
</dbReference>
<dbReference type="PROSITE" id="PS50948">
    <property type="entry name" value="PAN"/>
    <property type="match status" value="1"/>
</dbReference>
<dbReference type="SUPFAM" id="SSF57414">
    <property type="entry name" value="Hairpin loop containing domain-like"/>
    <property type="match status" value="1"/>
</dbReference>
<sequence>MLLYRAIFAAVLITSLANGLQNKTVVIKQRIRSVVGKYLRGHVFKTTTQAADPQHCLADCWEENDRCQSFNYLLDSNMCELNEASNVTNPEDLINRSNVVYLTNPVLGRQP</sequence>
<accession>A0A7D9EKR9</accession>
<protein>
    <submittedName>
        <fullName evidence="1">Uncharacterized protein</fullName>
    </submittedName>
</protein>
<dbReference type="OrthoDB" id="5978569at2759"/>
<dbReference type="InterPro" id="IPR003609">
    <property type="entry name" value="Pan_app"/>
</dbReference>
<name>A0A7D9EKR9_PARCT</name>
<proteinExistence type="predicted"/>
<comment type="caution">
    <text evidence="1">The sequence shown here is derived from an EMBL/GenBank/DDBJ whole genome shotgun (WGS) entry which is preliminary data.</text>
</comment>
<dbReference type="Proteomes" id="UP001152795">
    <property type="component" value="Unassembled WGS sequence"/>
</dbReference>
<organism evidence="1 2">
    <name type="scientific">Paramuricea clavata</name>
    <name type="common">Red gorgonian</name>
    <name type="synonym">Violescent sea-whip</name>
    <dbReference type="NCBI Taxonomy" id="317549"/>
    <lineage>
        <taxon>Eukaryota</taxon>
        <taxon>Metazoa</taxon>
        <taxon>Cnidaria</taxon>
        <taxon>Anthozoa</taxon>
        <taxon>Octocorallia</taxon>
        <taxon>Malacalcyonacea</taxon>
        <taxon>Plexauridae</taxon>
        <taxon>Paramuricea</taxon>
    </lineage>
</organism>
<evidence type="ECO:0000313" key="1">
    <source>
        <dbReference type="EMBL" id="CAB4010339.1"/>
    </source>
</evidence>
<keyword evidence="2" id="KW-1185">Reference proteome</keyword>
<feature type="non-terminal residue" evidence="1">
    <location>
        <position position="111"/>
    </location>
</feature>
<evidence type="ECO:0000313" key="2">
    <source>
        <dbReference type="Proteomes" id="UP001152795"/>
    </source>
</evidence>
<reference evidence="1" key="1">
    <citation type="submission" date="2020-04" db="EMBL/GenBank/DDBJ databases">
        <authorList>
            <person name="Alioto T."/>
            <person name="Alioto T."/>
            <person name="Gomez Garrido J."/>
        </authorList>
    </citation>
    <scope>NUCLEOTIDE SEQUENCE</scope>
    <source>
        <strain evidence="1">A484AB</strain>
    </source>
</reference>
<dbReference type="AlphaFoldDB" id="A0A7D9EKR9"/>